<keyword evidence="3" id="KW-0560">Oxidoreductase</keyword>
<keyword evidence="1" id="KW-0285">Flavoprotein</keyword>
<dbReference type="GO" id="GO:0016491">
    <property type="term" value="F:oxidoreductase activity"/>
    <property type="evidence" value="ECO:0007669"/>
    <property type="project" value="UniProtKB-KW"/>
</dbReference>
<sequence>MKPTPFGYVKAASLPQALDLLARHGEEAQILAGGQSLIPTLNMRLSAPRLLIDISGLADLSGIAVAGDILRIGALTRHAEVEKSELVARHAPLIAAAMPHVAHPAIRNRGTFGGSLALADPAAELPACCLALAATMIVQAPSGSRRIAARDFFKGLFETALEAGEVLTAIEIPIAVPGQVFAFEELARRHGDYAIVGIAATARKAADGTLSDIRLAYLNLESRPVLAGKAAAALAGTTGDAAAVTAAQDALAGEASPHADLNATPETRLHLARVLLGRAVARLIA</sequence>
<dbReference type="InterPro" id="IPR016167">
    <property type="entry name" value="FAD-bd_PCMH_sub1"/>
</dbReference>
<dbReference type="FunFam" id="3.30.465.10:FF:000017">
    <property type="entry name" value="Xanthine dehydrogenase, FAD binding subunit"/>
    <property type="match status" value="1"/>
</dbReference>
<dbReference type="EMBL" id="LPXN01000166">
    <property type="protein sequence ID" value="KZD00006.1"/>
    <property type="molecule type" value="Genomic_DNA"/>
</dbReference>
<keyword evidence="2" id="KW-0274">FAD</keyword>
<dbReference type="Pfam" id="PF00941">
    <property type="entry name" value="FAD_binding_5"/>
    <property type="match status" value="1"/>
</dbReference>
<accession>A0A154VFA8</accession>
<name>A0A154VFA8_9PROT</name>
<dbReference type="SUPFAM" id="SSF55447">
    <property type="entry name" value="CO dehydrogenase flavoprotein C-terminal domain-like"/>
    <property type="match status" value="1"/>
</dbReference>
<dbReference type="STRING" id="580166.AUP43_14495"/>
<keyword evidence="6" id="KW-1185">Reference proteome</keyword>
<dbReference type="InterPro" id="IPR016166">
    <property type="entry name" value="FAD-bd_PCMH"/>
</dbReference>
<dbReference type="Proteomes" id="UP000076400">
    <property type="component" value="Unassembled WGS sequence"/>
</dbReference>
<protein>
    <submittedName>
        <fullName evidence="5">Molybdopterin dehydrogenase</fullName>
    </submittedName>
</protein>
<dbReference type="SMART" id="SM01092">
    <property type="entry name" value="CO_deh_flav_C"/>
    <property type="match status" value="1"/>
</dbReference>
<dbReference type="InterPro" id="IPR016169">
    <property type="entry name" value="FAD-bd_PCMH_sub2"/>
</dbReference>
<evidence type="ECO:0000259" key="4">
    <source>
        <dbReference type="PROSITE" id="PS51387"/>
    </source>
</evidence>
<evidence type="ECO:0000313" key="5">
    <source>
        <dbReference type="EMBL" id="KZD00006.1"/>
    </source>
</evidence>
<organism evidence="5 6">
    <name type="scientific">Oceanibaculum pacificum</name>
    <dbReference type="NCBI Taxonomy" id="580166"/>
    <lineage>
        <taxon>Bacteria</taxon>
        <taxon>Pseudomonadati</taxon>
        <taxon>Pseudomonadota</taxon>
        <taxon>Alphaproteobacteria</taxon>
        <taxon>Rhodospirillales</taxon>
        <taxon>Oceanibaculaceae</taxon>
        <taxon>Oceanibaculum</taxon>
    </lineage>
</organism>
<dbReference type="SUPFAM" id="SSF56176">
    <property type="entry name" value="FAD-binding/transporter-associated domain-like"/>
    <property type="match status" value="1"/>
</dbReference>
<dbReference type="Gene3D" id="3.30.43.10">
    <property type="entry name" value="Uridine Diphospho-n-acetylenolpyruvylglucosamine Reductase, domain 2"/>
    <property type="match status" value="1"/>
</dbReference>
<dbReference type="InterPro" id="IPR005107">
    <property type="entry name" value="CO_DH_flav_C"/>
</dbReference>
<reference evidence="5 6" key="1">
    <citation type="submission" date="2015-12" db="EMBL/GenBank/DDBJ databases">
        <title>Genome sequence of Oceanibaculum pacificum MCCC 1A02656.</title>
        <authorList>
            <person name="Lu L."/>
            <person name="Lai Q."/>
            <person name="Shao Z."/>
            <person name="Qian P."/>
        </authorList>
    </citation>
    <scope>NUCLEOTIDE SEQUENCE [LARGE SCALE GENOMIC DNA]</scope>
    <source>
        <strain evidence="5 6">MCCC 1A02656</strain>
    </source>
</reference>
<dbReference type="Gene3D" id="3.30.465.10">
    <property type="match status" value="1"/>
</dbReference>
<evidence type="ECO:0000313" key="6">
    <source>
        <dbReference type="Proteomes" id="UP000076400"/>
    </source>
</evidence>
<dbReference type="OrthoDB" id="9793944at2"/>
<dbReference type="PANTHER" id="PTHR42659">
    <property type="entry name" value="XANTHINE DEHYDROGENASE SUBUNIT C-RELATED"/>
    <property type="match status" value="1"/>
</dbReference>
<proteinExistence type="predicted"/>
<evidence type="ECO:0000256" key="3">
    <source>
        <dbReference type="ARBA" id="ARBA00023002"/>
    </source>
</evidence>
<dbReference type="PROSITE" id="PS51387">
    <property type="entry name" value="FAD_PCMH"/>
    <property type="match status" value="1"/>
</dbReference>
<dbReference type="Gene3D" id="3.30.390.50">
    <property type="entry name" value="CO dehydrogenase flavoprotein, C-terminal domain"/>
    <property type="match status" value="1"/>
</dbReference>
<dbReference type="InterPro" id="IPR036318">
    <property type="entry name" value="FAD-bd_PCMH-like_sf"/>
</dbReference>
<feature type="domain" description="FAD-binding PCMH-type" evidence="4">
    <location>
        <begin position="1"/>
        <end position="177"/>
    </location>
</feature>
<dbReference type="AlphaFoldDB" id="A0A154VFA8"/>
<dbReference type="InterPro" id="IPR002346">
    <property type="entry name" value="Mopterin_DH_FAD-bd"/>
</dbReference>
<dbReference type="PANTHER" id="PTHR42659:SF2">
    <property type="entry name" value="XANTHINE DEHYDROGENASE SUBUNIT C-RELATED"/>
    <property type="match status" value="1"/>
</dbReference>
<evidence type="ECO:0000256" key="2">
    <source>
        <dbReference type="ARBA" id="ARBA00022827"/>
    </source>
</evidence>
<dbReference type="InterPro" id="IPR051312">
    <property type="entry name" value="Diverse_Substr_Oxidored"/>
</dbReference>
<dbReference type="InterPro" id="IPR036683">
    <property type="entry name" value="CO_DH_flav_C_dom_sf"/>
</dbReference>
<gene>
    <name evidence="5" type="ORF">AUP43_14495</name>
</gene>
<comment type="caution">
    <text evidence="5">The sequence shown here is derived from an EMBL/GenBank/DDBJ whole genome shotgun (WGS) entry which is preliminary data.</text>
</comment>
<evidence type="ECO:0000256" key="1">
    <source>
        <dbReference type="ARBA" id="ARBA00022630"/>
    </source>
</evidence>
<dbReference type="GO" id="GO:0071949">
    <property type="term" value="F:FAD binding"/>
    <property type="evidence" value="ECO:0007669"/>
    <property type="project" value="InterPro"/>
</dbReference>
<dbReference type="RefSeq" id="WP_067560036.1">
    <property type="nucleotide sequence ID" value="NZ_LPXN01000166.1"/>
</dbReference>
<dbReference type="Pfam" id="PF03450">
    <property type="entry name" value="CO_deh_flav_C"/>
    <property type="match status" value="1"/>
</dbReference>